<evidence type="ECO:0000256" key="8">
    <source>
        <dbReference type="ARBA" id="ARBA00023136"/>
    </source>
</evidence>
<feature type="transmembrane region" description="Helical" evidence="10">
    <location>
        <begin position="200"/>
        <end position="220"/>
    </location>
</feature>
<keyword evidence="6 10" id="KW-0812">Transmembrane</keyword>
<evidence type="ECO:0000256" key="9">
    <source>
        <dbReference type="ARBA" id="ARBA00023251"/>
    </source>
</evidence>
<gene>
    <name evidence="11" type="ORF">H9851_04165</name>
</gene>
<evidence type="ECO:0000256" key="2">
    <source>
        <dbReference type="ARBA" id="ARBA00008417"/>
    </source>
</evidence>
<evidence type="ECO:0000256" key="6">
    <source>
        <dbReference type="ARBA" id="ARBA00022692"/>
    </source>
</evidence>
<comment type="similarity">
    <text evidence="2">Belongs to the multi antimicrobial extrusion (MATE) (TC 2.A.66.1) family. MepA subfamily.</text>
</comment>
<evidence type="ECO:0000256" key="3">
    <source>
        <dbReference type="ARBA" id="ARBA00022106"/>
    </source>
</evidence>
<comment type="subcellular location">
    <subcellularLocation>
        <location evidence="1">Cell membrane</location>
        <topology evidence="1">Multi-pass membrane protein</topology>
    </subcellularLocation>
</comment>
<dbReference type="CDD" id="cd13143">
    <property type="entry name" value="MATE_MepA_like"/>
    <property type="match status" value="1"/>
</dbReference>
<reference evidence="11" key="2">
    <citation type="submission" date="2021-04" db="EMBL/GenBank/DDBJ databases">
        <authorList>
            <person name="Gilroy R."/>
        </authorList>
    </citation>
    <scope>NUCLEOTIDE SEQUENCE</scope>
    <source>
        <strain evidence="11">2189</strain>
    </source>
</reference>
<dbReference type="PANTHER" id="PTHR43823:SF3">
    <property type="entry name" value="MULTIDRUG EXPORT PROTEIN MEPA"/>
    <property type="match status" value="1"/>
</dbReference>
<accession>A0A9D2AVB5</accession>
<protein>
    <recommendedName>
        <fullName evidence="3">Multidrug export protein MepA</fullName>
    </recommendedName>
</protein>
<feature type="transmembrane region" description="Helical" evidence="10">
    <location>
        <begin position="396"/>
        <end position="418"/>
    </location>
</feature>
<evidence type="ECO:0000256" key="5">
    <source>
        <dbReference type="ARBA" id="ARBA00022475"/>
    </source>
</evidence>
<dbReference type="InterPro" id="IPR045070">
    <property type="entry name" value="MATE_MepA-like"/>
</dbReference>
<dbReference type="GO" id="GO:0005886">
    <property type="term" value="C:plasma membrane"/>
    <property type="evidence" value="ECO:0007669"/>
    <property type="project" value="UniProtKB-SubCell"/>
</dbReference>
<feature type="transmembrane region" description="Helical" evidence="10">
    <location>
        <begin position="368"/>
        <end position="389"/>
    </location>
</feature>
<reference evidence="11" key="1">
    <citation type="journal article" date="2021" name="PeerJ">
        <title>Extensive microbial diversity within the chicken gut microbiome revealed by metagenomics and culture.</title>
        <authorList>
            <person name="Gilroy R."/>
            <person name="Ravi A."/>
            <person name="Getino M."/>
            <person name="Pursley I."/>
            <person name="Horton D.L."/>
            <person name="Alikhan N.F."/>
            <person name="Baker D."/>
            <person name="Gharbi K."/>
            <person name="Hall N."/>
            <person name="Watson M."/>
            <person name="Adriaenssens E.M."/>
            <person name="Foster-Nyarko E."/>
            <person name="Jarju S."/>
            <person name="Secka A."/>
            <person name="Antonio M."/>
            <person name="Oren A."/>
            <person name="Chaudhuri R.R."/>
            <person name="La Ragione R."/>
            <person name="Hildebrand F."/>
            <person name="Pallen M.J."/>
        </authorList>
    </citation>
    <scope>NUCLEOTIDE SEQUENCE</scope>
    <source>
        <strain evidence="11">2189</strain>
    </source>
</reference>
<feature type="transmembrane region" description="Helical" evidence="10">
    <location>
        <begin position="141"/>
        <end position="162"/>
    </location>
</feature>
<name>A0A9D2AVB5_9FIRM</name>
<keyword evidence="7 10" id="KW-1133">Transmembrane helix</keyword>
<feature type="transmembrane region" description="Helical" evidence="10">
    <location>
        <begin position="174"/>
        <end position="194"/>
    </location>
</feature>
<dbReference type="PANTHER" id="PTHR43823">
    <property type="entry name" value="SPORULATION PROTEIN YKVU"/>
    <property type="match status" value="1"/>
</dbReference>
<evidence type="ECO:0000256" key="7">
    <source>
        <dbReference type="ARBA" id="ARBA00022989"/>
    </source>
</evidence>
<proteinExistence type="inferred from homology"/>
<feature type="transmembrane region" description="Helical" evidence="10">
    <location>
        <begin position="59"/>
        <end position="86"/>
    </location>
</feature>
<dbReference type="GO" id="GO:0042910">
    <property type="term" value="F:xenobiotic transmembrane transporter activity"/>
    <property type="evidence" value="ECO:0007669"/>
    <property type="project" value="InterPro"/>
</dbReference>
<evidence type="ECO:0000313" key="12">
    <source>
        <dbReference type="Proteomes" id="UP000886847"/>
    </source>
</evidence>
<evidence type="ECO:0000256" key="1">
    <source>
        <dbReference type="ARBA" id="ARBA00004651"/>
    </source>
</evidence>
<dbReference type="Pfam" id="PF01554">
    <property type="entry name" value="MatE"/>
    <property type="match status" value="2"/>
</dbReference>
<organism evidence="11 12">
    <name type="scientific">Candidatus Borkfalkia faecavium</name>
    <dbReference type="NCBI Taxonomy" id="2838508"/>
    <lineage>
        <taxon>Bacteria</taxon>
        <taxon>Bacillati</taxon>
        <taxon>Bacillota</taxon>
        <taxon>Clostridia</taxon>
        <taxon>Christensenellales</taxon>
        <taxon>Christensenellaceae</taxon>
        <taxon>Candidatus Borkfalkia</taxon>
    </lineage>
</organism>
<keyword evidence="9" id="KW-0046">Antibiotic resistance</keyword>
<comment type="caution">
    <text evidence="11">The sequence shown here is derived from an EMBL/GenBank/DDBJ whole genome shotgun (WGS) entry which is preliminary data.</text>
</comment>
<sequence length="469" mass="50040">MKAKVKGVDLGGGSVGRLVARLALPAVAAQVINLLYNLVDRMYVGGIEGVGMDALAGLGVVFPITLIVSAFANLVGLGGAPLASIFLGEKKEEEAARVFNAGAVLLALFGVVLTAAVLIWCDDLVRLFGAPAASFAYGRDYLFIYAVGSLFVMFSLGLNPFISAQGYSFTSMATVAIGALLNIALDPLFIYVFGMGVKGAALATILSQGVSAVWAVSFFFRKKSAFRLEPRLFLPSPRVVGKILLLGLSPFIMTVTESAIQIVFNNNLTYWSQGNSDYTAALTAMLSANQMVCLPLNGLGTGVQPLVSYNYGSGDTARIVKTVKIVTVVALCGSTSVWLLSLLAPQVYGYIFSATPAVMELICRYTPFFMMGTVMFFAQMTLQNVFVALNQAGLSIFLACLRKVILLIPLCFILPHFFGAPGVFYSEGIADIVAGVITATTFFVMLPRILKKRRAYLELHAKADAASHI</sequence>
<feature type="transmembrane region" description="Helical" evidence="10">
    <location>
        <begin position="424"/>
        <end position="446"/>
    </location>
</feature>
<feature type="transmembrane region" description="Helical" evidence="10">
    <location>
        <begin position="325"/>
        <end position="348"/>
    </location>
</feature>
<evidence type="ECO:0000256" key="10">
    <source>
        <dbReference type="SAM" id="Phobius"/>
    </source>
</evidence>
<keyword evidence="8 10" id="KW-0472">Membrane</keyword>
<dbReference type="InterPro" id="IPR051327">
    <property type="entry name" value="MATE_MepA_subfamily"/>
</dbReference>
<dbReference type="PIRSF" id="PIRSF006603">
    <property type="entry name" value="DinF"/>
    <property type="match status" value="1"/>
</dbReference>
<dbReference type="InterPro" id="IPR048279">
    <property type="entry name" value="MdtK-like"/>
</dbReference>
<evidence type="ECO:0000313" key="11">
    <source>
        <dbReference type="EMBL" id="HIX50456.1"/>
    </source>
</evidence>
<keyword evidence="5" id="KW-1003">Cell membrane</keyword>
<dbReference type="NCBIfam" id="TIGR00797">
    <property type="entry name" value="matE"/>
    <property type="match status" value="1"/>
</dbReference>
<evidence type="ECO:0000256" key="4">
    <source>
        <dbReference type="ARBA" id="ARBA00022448"/>
    </source>
</evidence>
<dbReference type="Proteomes" id="UP000886847">
    <property type="component" value="Unassembled WGS sequence"/>
</dbReference>
<keyword evidence="4" id="KW-0813">Transport</keyword>
<dbReference type="GO" id="GO:0015297">
    <property type="term" value="F:antiporter activity"/>
    <property type="evidence" value="ECO:0007669"/>
    <property type="project" value="InterPro"/>
</dbReference>
<feature type="transmembrane region" description="Helical" evidence="10">
    <location>
        <begin position="20"/>
        <end position="39"/>
    </location>
</feature>
<dbReference type="EMBL" id="DXEW01000021">
    <property type="protein sequence ID" value="HIX50456.1"/>
    <property type="molecule type" value="Genomic_DNA"/>
</dbReference>
<dbReference type="AlphaFoldDB" id="A0A9D2AVB5"/>
<dbReference type="InterPro" id="IPR002528">
    <property type="entry name" value="MATE_fam"/>
</dbReference>
<feature type="transmembrane region" description="Helical" evidence="10">
    <location>
        <begin position="98"/>
        <end position="121"/>
    </location>
</feature>
<dbReference type="GO" id="GO:0046677">
    <property type="term" value="P:response to antibiotic"/>
    <property type="evidence" value="ECO:0007669"/>
    <property type="project" value="UniProtKB-KW"/>
</dbReference>